<dbReference type="PATRIC" id="fig|1439726.3.peg.507"/>
<dbReference type="Gene3D" id="3.40.50.980">
    <property type="match status" value="2"/>
</dbReference>
<evidence type="ECO:0000256" key="2">
    <source>
        <dbReference type="ARBA" id="ARBA00022450"/>
    </source>
</evidence>
<dbReference type="InterPro" id="IPR045851">
    <property type="entry name" value="AMP-bd_C_sf"/>
</dbReference>
<dbReference type="FunFam" id="1.10.1200.10:FF:000005">
    <property type="entry name" value="Nonribosomal peptide synthetase 1"/>
    <property type="match status" value="1"/>
</dbReference>
<dbReference type="Gene3D" id="3.30.300.30">
    <property type="match status" value="1"/>
</dbReference>
<keyword evidence="2" id="KW-0596">Phosphopantetheine</keyword>
<accession>A0A1E3H786</accession>
<comment type="caution">
    <text evidence="5">The sequence shown here is derived from an EMBL/GenBank/DDBJ whole genome shotgun (WGS) entry which is preliminary data.</text>
</comment>
<dbReference type="Pfam" id="PF00550">
    <property type="entry name" value="PP-binding"/>
    <property type="match status" value="1"/>
</dbReference>
<dbReference type="SMART" id="SM00823">
    <property type="entry name" value="PKS_PP"/>
    <property type="match status" value="1"/>
</dbReference>
<dbReference type="PANTHER" id="PTHR45527">
    <property type="entry name" value="NONRIBOSOMAL PEPTIDE SYNTHETASE"/>
    <property type="match status" value="1"/>
</dbReference>
<dbReference type="CDD" id="cd19531">
    <property type="entry name" value="LCL_NRPS-like"/>
    <property type="match status" value="1"/>
</dbReference>
<gene>
    <name evidence="5" type="primary">lgrD_4</name>
    <name evidence="5" type="ORF">A6302_00480</name>
</gene>
<feature type="domain" description="Carrier" evidence="4">
    <location>
        <begin position="1017"/>
        <end position="1091"/>
    </location>
</feature>
<dbReference type="Gene3D" id="1.10.1200.10">
    <property type="entry name" value="ACP-like"/>
    <property type="match status" value="1"/>
</dbReference>
<dbReference type="GO" id="GO:0043041">
    <property type="term" value="P:amino acid activation for nonribosomal peptide biosynthetic process"/>
    <property type="evidence" value="ECO:0007669"/>
    <property type="project" value="TreeGrafter"/>
</dbReference>
<dbReference type="PROSITE" id="PS00455">
    <property type="entry name" value="AMP_BINDING"/>
    <property type="match status" value="1"/>
</dbReference>
<dbReference type="InterPro" id="IPR001242">
    <property type="entry name" value="Condensation_dom"/>
</dbReference>
<evidence type="ECO:0000256" key="3">
    <source>
        <dbReference type="ARBA" id="ARBA00022553"/>
    </source>
</evidence>
<protein>
    <submittedName>
        <fullName evidence="5">Linear gramicidin synthase subunit D</fullName>
    </submittedName>
</protein>
<dbReference type="Proteomes" id="UP000094622">
    <property type="component" value="Unassembled WGS sequence"/>
</dbReference>
<dbReference type="NCBIfam" id="TIGR01733">
    <property type="entry name" value="AA-adenyl-dom"/>
    <property type="match status" value="1"/>
</dbReference>
<dbReference type="GO" id="GO:0009366">
    <property type="term" value="C:enterobactin synthetase complex"/>
    <property type="evidence" value="ECO:0007669"/>
    <property type="project" value="TreeGrafter"/>
</dbReference>
<name>A0A1E3H786_9HYPH</name>
<reference evidence="5 6" key="1">
    <citation type="submission" date="2016-07" db="EMBL/GenBank/DDBJ databases">
        <title>Draft Genome Sequence of Methylobrevis pamukkalensis PK2.</title>
        <authorList>
            <person name="Vasilenko O.V."/>
            <person name="Doronina N.V."/>
            <person name="Shmareva M.N."/>
            <person name="Tarlachkov S.V."/>
            <person name="Mustakhimov I."/>
            <person name="Trotsenko Y.A."/>
        </authorList>
    </citation>
    <scope>NUCLEOTIDE SEQUENCE [LARGE SCALE GENOMIC DNA]</scope>
    <source>
        <strain evidence="5 6">PK2</strain>
    </source>
</reference>
<proteinExistence type="predicted"/>
<keyword evidence="3" id="KW-0597">Phosphoprotein</keyword>
<dbReference type="Pfam" id="PF00668">
    <property type="entry name" value="Condensation"/>
    <property type="match status" value="1"/>
</dbReference>
<dbReference type="PROSITE" id="PS50075">
    <property type="entry name" value="CARRIER"/>
    <property type="match status" value="1"/>
</dbReference>
<dbReference type="SUPFAM" id="SSF47336">
    <property type="entry name" value="ACP-like"/>
    <property type="match status" value="1"/>
</dbReference>
<dbReference type="AlphaFoldDB" id="A0A1E3H786"/>
<dbReference type="PANTHER" id="PTHR45527:SF1">
    <property type="entry name" value="FATTY ACID SYNTHASE"/>
    <property type="match status" value="1"/>
</dbReference>
<dbReference type="EMBL" id="MCRJ01000006">
    <property type="protein sequence ID" value="ODN72182.1"/>
    <property type="molecule type" value="Genomic_DNA"/>
</dbReference>
<dbReference type="Gene3D" id="3.30.559.30">
    <property type="entry name" value="Nonribosomal peptide synthetase, condensation domain"/>
    <property type="match status" value="1"/>
</dbReference>
<dbReference type="InterPro" id="IPR036736">
    <property type="entry name" value="ACP-like_sf"/>
</dbReference>
<dbReference type="InterPro" id="IPR020845">
    <property type="entry name" value="AMP-binding_CS"/>
</dbReference>
<dbReference type="InterPro" id="IPR010071">
    <property type="entry name" value="AA_adenyl_dom"/>
</dbReference>
<dbReference type="GO" id="GO:0047527">
    <property type="term" value="F:2,3-dihydroxybenzoate-serine ligase activity"/>
    <property type="evidence" value="ECO:0007669"/>
    <property type="project" value="TreeGrafter"/>
</dbReference>
<dbReference type="InterPro" id="IPR020806">
    <property type="entry name" value="PKS_PP-bd"/>
</dbReference>
<dbReference type="Pfam" id="PF13193">
    <property type="entry name" value="AMP-binding_C"/>
    <property type="match status" value="1"/>
</dbReference>
<keyword evidence="6" id="KW-1185">Reference proteome</keyword>
<dbReference type="GO" id="GO:0031177">
    <property type="term" value="F:phosphopantetheine binding"/>
    <property type="evidence" value="ECO:0007669"/>
    <property type="project" value="InterPro"/>
</dbReference>
<dbReference type="Pfam" id="PF00501">
    <property type="entry name" value="AMP-binding"/>
    <property type="match status" value="1"/>
</dbReference>
<dbReference type="InterPro" id="IPR009081">
    <property type="entry name" value="PP-bd_ACP"/>
</dbReference>
<organism evidence="5 6">
    <name type="scientific">Methylobrevis pamukkalensis</name>
    <dbReference type="NCBI Taxonomy" id="1439726"/>
    <lineage>
        <taxon>Bacteria</taxon>
        <taxon>Pseudomonadati</taxon>
        <taxon>Pseudomonadota</taxon>
        <taxon>Alphaproteobacteria</taxon>
        <taxon>Hyphomicrobiales</taxon>
        <taxon>Pleomorphomonadaceae</taxon>
        <taxon>Methylobrevis</taxon>
    </lineage>
</organism>
<dbReference type="InterPro" id="IPR006162">
    <property type="entry name" value="Ppantetheine_attach_site"/>
</dbReference>
<dbReference type="GO" id="GO:0005829">
    <property type="term" value="C:cytosol"/>
    <property type="evidence" value="ECO:0007669"/>
    <property type="project" value="TreeGrafter"/>
</dbReference>
<dbReference type="Gene3D" id="2.30.38.10">
    <property type="entry name" value="Luciferase, Domain 3"/>
    <property type="match status" value="1"/>
</dbReference>
<sequence>MTTADPIDALKARVASLDPARRETLRRQLEARGIAWDRVAPPEAVALAVATEAGRLPLSPAQRHFRMQQQLDPASPAFHIGFAWRFRGPLDADSLEATFRYVIARHEPLRTGFPVEDGEACQCVEPAVRFDLGRTDLSADPDRLTDAMQVVVDRPFDLESPPLLRAVLFRLGDEDHALAIAIHHIVADGWSRGLLMRELAAGYRAILAGRDPALAPLASSWSAQVHAEAARLGGPDAARQKAWWERRLADLEPQELPADRPRAGLASNEAGTLLRPLPEPLAAAVRDLAPRLGTTTFTLLLATFQLLVHRYCGQRDLSVCVPTAGRRDPHAAGLVGLFVNTLVLRTQLAPGLSFRGWLDRVRETVADAFEHQEHPFAQVVEALGIHRDAGQSPLLQLVFQVQTEGYRAQNAETLDFGVAGLAVTQELLPPSAAKADLSWYVMERGEGMAIAAEYRRGLFDAARIARMADHFERLLAAVVAAPDAPLPALDPLLPEERAELIARGRIETRPLPHAGVHDAIAAVAARDPVAPALVCGGRTWRYGELEAAADRLARHLLARPELGRPGARVAVCLPRSAMTVIAFLAVLKAGAVYVPLDPKHPAERIGYVLEDADAALLLHDGSLPLAGPVMIDPAAFKDEPPPVALPPTDPRGAAYLLYTSGSTGRPKGAVIEHAGLMNQMVAFARQPGIGPGDRMLAVTTVAFDISILEMLLPLASGATVVLVDQDLLLSPADLAETLRAERITHMQATPASWRMLLDSGWPGDRDLTAMIGGEALDGPLARRLLERTGSLWNLYGPTETTIWASALKIEPRHARAGKAPIGDPIDNMRFHLLDAYLEPVPDGVPGELFIGGIGVGPGYWRRPELTSEKFVPDPYALGEPGARLYRTGDVVVRRVAGELEFVGRTDFQIKLRGYRIEVGEIESLLQDDPAVVQALVILDGAQERLVAYCRTGIALSAAETGDLERALRRRLAERLPRYMVPSAFVVMTEFPLNTNGKVDRKRLPEPVVPEAAAQGTAPRTAREAALLAIWRDVLGRGDIGVDDNFFDLGGDSVAGMRIVARARARGLMLDPAELFEHQTVAAQAEAAREVPEAEMPAGGAVAKVASSPNAGLDQLVSRLSVRQGDA</sequence>
<evidence type="ECO:0000313" key="6">
    <source>
        <dbReference type="Proteomes" id="UP000094622"/>
    </source>
</evidence>
<dbReference type="InterPro" id="IPR023213">
    <property type="entry name" value="CAT-like_dom_sf"/>
</dbReference>
<evidence type="ECO:0000259" key="4">
    <source>
        <dbReference type="PROSITE" id="PS50075"/>
    </source>
</evidence>
<evidence type="ECO:0000313" key="5">
    <source>
        <dbReference type="EMBL" id="ODN72182.1"/>
    </source>
</evidence>
<dbReference type="OrthoDB" id="9803968at2"/>
<dbReference type="RefSeq" id="WP_069305648.1">
    <property type="nucleotide sequence ID" value="NZ_MCRJ01000006.1"/>
</dbReference>
<dbReference type="Gene3D" id="3.30.559.10">
    <property type="entry name" value="Chloramphenicol acetyltransferase-like domain"/>
    <property type="match status" value="1"/>
</dbReference>
<dbReference type="InterPro" id="IPR025110">
    <property type="entry name" value="AMP-bd_C"/>
</dbReference>
<evidence type="ECO:0000256" key="1">
    <source>
        <dbReference type="ARBA" id="ARBA00001957"/>
    </source>
</evidence>
<dbReference type="SUPFAM" id="SSF52777">
    <property type="entry name" value="CoA-dependent acyltransferases"/>
    <property type="match status" value="2"/>
</dbReference>
<dbReference type="GO" id="GO:0009239">
    <property type="term" value="P:enterobactin biosynthetic process"/>
    <property type="evidence" value="ECO:0007669"/>
    <property type="project" value="TreeGrafter"/>
</dbReference>
<dbReference type="InterPro" id="IPR000873">
    <property type="entry name" value="AMP-dep_synth/lig_dom"/>
</dbReference>
<dbReference type="PROSITE" id="PS00012">
    <property type="entry name" value="PHOSPHOPANTETHEINE"/>
    <property type="match status" value="1"/>
</dbReference>
<dbReference type="SUPFAM" id="SSF56801">
    <property type="entry name" value="Acetyl-CoA synthetase-like"/>
    <property type="match status" value="1"/>
</dbReference>
<comment type="cofactor">
    <cofactor evidence="1">
        <name>pantetheine 4'-phosphate</name>
        <dbReference type="ChEBI" id="CHEBI:47942"/>
    </cofactor>
</comment>